<dbReference type="SUPFAM" id="SSF49562">
    <property type="entry name" value="C2 domain (Calcium/lipid-binding domain, CaLB)"/>
    <property type="match status" value="1"/>
</dbReference>
<dbReference type="InterPro" id="IPR000008">
    <property type="entry name" value="C2_dom"/>
</dbReference>
<evidence type="ECO:0000259" key="1">
    <source>
        <dbReference type="PROSITE" id="PS50004"/>
    </source>
</evidence>
<keyword evidence="3" id="KW-1185">Reference proteome</keyword>
<dbReference type="CDD" id="cd00030">
    <property type="entry name" value="C2"/>
    <property type="match status" value="1"/>
</dbReference>
<name>A0A137P794_CONC2</name>
<dbReference type="EMBL" id="KQ964490">
    <property type="protein sequence ID" value="KXN70872.1"/>
    <property type="molecule type" value="Genomic_DNA"/>
</dbReference>
<accession>A0A137P794</accession>
<gene>
    <name evidence="2" type="ORF">CONCODRAFT_6497</name>
</gene>
<dbReference type="Proteomes" id="UP000070444">
    <property type="component" value="Unassembled WGS sequence"/>
</dbReference>
<proteinExistence type="predicted"/>
<sequence length="147" mass="16295">MIVQNQNQNSSIKNPFIEEKMTKIGVDVITARGLTGGSELRSVTGTYLQLSISNSTSGQKQNTKLQWILGTSISFDETFEFDADKTDNLSVKLCEDEFLLDEKLGEVKIPLREVFETGGIMGAWFPIGEERSESVEVLLNIATMKAN</sequence>
<reference evidence="2 3" key="1">
    <citation type="journal article" date="2015" name="Genome Biol. Evol.">
        <title>Phylogenomic analyses indicate that early fungi evolved digesting cell walls of algal ancestors of land plants.</title>
        <authorList>
            <person name="Chang Y."/>
            <person name="Wang S."/>
            <person name="Sekimoto S."/>
            <person name="Aerts A.L."/>
            <person name="Choi C."/>
            <person name="Clum A."/>
            <person name="LaButti K.M."/>
            <person name="Lindquist E.A."/>
            <person name="Yee Ngan C."/>
            <person name="Ohm R.A."/>
            <person name="Salamov A.A."/>
            <person name="Grigoriev I.V."/>
            <person name="Spatafora J.W."/>
            <person name="Berbee M.L."/>
        </authorList>
    </citation>
    <scope>NUCLEOTIDE SEQUENCE [LARGE SCALE GENOMIC DNA]</scope>
    <source>
        <strain evidence="2 3">NRRL 28638</strain>
    </source>
</reference>
<dbReference type="Gene3D" id="2.60.40.150">
    <property type="entry name" value="C2 domain"/>
    <property type="match status" value="1"/>
</dbReference>
<evidence type="ECO:0000313" key="2">
    <source>
        <dbReference type="EMBL" id="KXN70872.1"/>
    </source>
</evidence>
<dbReference type="AlphaFoldDB" id="A0A137P794"/>
<dbReference type="OrthoDB" id="270970at2759"/>
<organism evidence="2 3">
    <name type="scientific">Conidiobolus coronatus (strain ATCC 28846 / CBS 209.66 / NRRL 28638)</name>
    <name type="common">Delacroixia coronata</name>
    <dbReference type="NCBI Taxonomy" id="796925"/>
    <lineage>
        <taxon>Eukaryota</taxon>
        <taxon>Fungi</taxon>
        <taxon>Fungi incertae sedis</taxon>
        <taxon>Zoopagomycota</taxon>
        <taxon>Entomophthoromycotina</taxon>
        <taxon>Entomophthoromycetes</taxon>
        <taxon>Entomophthorales</taxon>
        <taxon>Ancylistaceae</taxon>
        <taxon>Conidiobolus</taxon>
    </lineage>
</organism>
<evidence type="ECO:0000313" key="3">
    <source>
        <dbReference type="Proteomes" id="UP000070444"/>
    </source>
</evidence>
<feature type="domain" description="C2" evidence="1">
    <location>
        <begin position="3"/>
        <end position="125"/>
    </location>
</feature>
<dbReference type="Pfam" id="PF00168">
    <property type="entry name" value="C2"/>
    <property type="match status" value="1"/>
</dbReference>
<dbReference type="PROSITE" id="PS50004">
    <property type="entry name" value="C2"/>
    <property type="match status" value="1"/>
</dbReference>
<protein>
    <recommendedName>
        <fullName evidence="1">C2 domain-containing protein</fullName>
    </recommendedName>
</protein>
<dbReference type="InterPro" id="IPR035892">
    <property type="entry name" value="C2_domain_sf"/>
</dbReference>